<dbReference type="RefSeq" id="WP_089372775.1">
    <property type="nucleotide sequence ID" value="NZ_BMEP01000005.1"/>
</dbReference>
<accession>A0A239BG67</accession>
<dbReference type="Gene3D" id="3.40.50.620">
    <property type="entry name" value="HUPs"/>
    <property type="match status" value="2"/>
</dbReference>
<dbReference type="EMBL" id="FZNY01000006">
    <property type="protein sequence ID" value="SNS07055.1"/>
    <property type="molecule type" value="Genomic_DNA"/>
</dbReference>
<dbReference type="PANTHER" id="PTHR46268:SF6">
    <property type="entry name" value="UNIVERSAL STRESS PROTEIN UP12"/>
    <property type="match status" value="1"/>
</dbReference>
<dbReference type="PANTHER" id="PTHR46268">
    <property type="entry name" value="STRESS RESPONSE PROTEIN NHAX"/>
    <property type="match status" value="1"/>
</dbReference>
<dbReference type="Proteomes" id="UP000198379">
    <property type="component" value="Unassembled WGS sequence"/>
</dbReference>
<comment type="similarity">
    <text evidence="1">Belongs to the universal stress protein A family.</text>
</comment>
<dbReference type="CDD" id="cd00293">
    <property type="entry name" value="USP-like"/>
    <property type="match status" value="1"/>
</dbReference>
<gene>
    <name evidence="3" type="ORF">SAMN06265376_106161</name>
</gene>
<keyword evidence="4" id="KW-1185">Reference proteome</keyword>
<dbReference type="InterPro" id="IPR014729">
    <property type="entry name" value="Rossmann-like_a/b/a_fold"/>
</dbReference>
<feature type="domain" description="UspA" evidence="2">
    <location>
        <begin position="1"/>
        <end position="147"/>
    </location>
</feature>
<dbReference type="OrthoDB" id="9788959at2"/>
<dbReference type="InterPro" id="IPR006016">
    <property type="entry name" value="UspA"/>
</dbReference>
<evidence type="ECO:0000313" key="4">
    <source>
        <dbReference type="Proteomes" id="UP000198379"/>
    </source>
</evidence>
<protein>
    <submittedName>
        <fullName evidence="3">Nucleotide-binding universal stress protein, UspA family</fullName>
    </submittedName>
</protein>
<evidence type="ECO:0000313" key="3">
    <source>
        <dbReference type="EMBL" id="SNS07055.1"/>
    </source>
</evidence>
<sequence>MKHILVPTDFSDNAYNALLYATRLYPNETYTITLVHSYEEEFSMSTSRIDIGRNDDLCLDIERRVSKEFEKLTHSITRDTEDIKINFETIITGFPLFKCIHKLQKEKEITLIIMGTKGASGLKEIFIGSQTIKLIKKIKKLPLLIIPNEANFIPPKVIAYATDFKESILPHEIKTLEDIIKSNNGVLKITHVYDQKSPEHIVESNYKKIKNSLSGLEHTTHWLSNTSKKEKVLDEFIKKMNVDMLVLTYHKHSLLKRLFKEDIVKNIGFHTTIPVLIFTTQD</sequence>
<dbReference type="InterPro" id="IPR006015">
    <property type="entry name" value="Universal_stress_UspA"/>
</dbReference>
<dbReference type="AlphaFoldDB" id="A0A239BG67"/>
<proteinExistence type="inferred from homology"/>
<dbReference type="SUPFAM" id="SSF52402">
    <property type="entry name" value="Adenine nucleotide alpha hydrolases-like"/>
    <property type="match status" value="2"/>
</dbReference>
<dbReference type="Pfam" id="PF00582">
    <property type="entry name" value="Usp"/>
    <property type="match status" value="1"/>
</dbReference>
<evidence type="ECO:0000259" key="2">
    <source>
        <dbReference type="Pfam" id="PF00582"/>
    </source>
</evidence>
<organism evidence="3 4">
    <name type="scientific">Dokdonia pacifica</name>
    <dbReference type="NCBI Taxonomy" id="1627892"/>
    <lineage>
        <taxon>Bacteria</taxon>
        <taxon>Pseudomonadati</taxon>
        <taxon>Bacteroidota</taxon>
        <taxon>Flavobacteriia</taxon>
        <taxon>Flavobacteriales</taxon>
        <taxon>Flavobacteriaceae</taxon>
        <taxon>Dokdonia</taxon>
    </lineage>
</organism>
<evidence type="ECO:0000256" key="1">
    <source>
        <dbReference type="ARBA" id="ARBA00008791"/>
    </source>
</evidence>
<name>A0A239BG67_9FLAO</name>
<reference evidence="3 4" key="1">
    <citation type="submission" date="2017-06" db="EMBL/GenBank/DDBJ databases">
        <authorList>
            <person name="Kim H.J."/>
            <person name="Triplett B.A."/>
        </authorList>
    </citation>
    <scope>NUCLEOTIDE SEQUENCE [LARGE SCALE GENOMIC DNA]</scope>
    <source>
        <strain evidence="3 4">DSM 25597</strain>
    </source>
</reference>
<dbReference type="PRINTS" id="PR01438">
    <property type="entry name" value="UNVRSLSTRESS"/>
</dbReference>